<evidence type="ECO:0000313" key="8">
    <source>
        <dbReference type="EMBL" id="MFG6464058.1"/>
    </source>
</evidence>
<dbReference type="Pfam" id="PF14464">
    <property type="entry name" value="Prok-JAB"/>
    <property type="match status" value="1"/>
</dbReference>
<accession>A0ABW7GQ34</accession>
<evidence type="ECO:0000256" key="2">
    <source>
        <dbReference type="ARBA" id="ARBA00022723"/>
    </source>
</evidence>
<sequence>MADDEFYELRGETLSDEAALTLPRTKAIAAAARRNRDFTVEKYARLGGDDNTTAEFIVMEVKTRGVPSKNAAGIKYRERIAVVVRADPKVLVNVWALRKAFPRLLHQNRVGPNAPADLCLYFEPVKAVLREWTPETFLRRIQWWLENSAKGTLHAADQPVEQLFFIADYELVLPWNFDELRKKEGGRFSVVPGMKLANGRLTLRLVPNACEGLLPVSLVQLDLPPVIQGEVMPEPATLAELQGLLEGRGLDLLAELKALVQPRVGHDGALPTSDEEFTLVLLNIPVKRTADVEPERTRHQAFVLAGSLLELGEKLGVLMKHAGRYFQDVLRTQPADAWKSVALLTSEVLQFNSAKAARAQSGITEPGPEATLIGVGSLGSLLASLWGRMGWGKWTVIDKDHVKPHNLSRHIAMREHVGLPKTAVVRALHVSAMLDASIVTDIEADACEFTNDKVAAAIDSPALVVDASTTLEYPRAVSSRDGAARHASVFLTPNGRDSVLLMEDAARKLRLRTLEAQYYRALIRNDFGKDHLAGNASTFWSGASCRDISAVMPYSLIMTHAGSLADQVRQALSQAGARIRIWQRDGDTGQVTVHDVQAEEEGSIDLGEMKLFMDAGVERRLRAMRAAKLPNETGGVLLGYYDFIEKMVVIVDALPEPPDSKASPTGFERGKEDLAPTVEEAMKRTAGNVKYVGEWHSHPRGHSTTPSIDDRVQMAHLSLEMSSDGLPVLQLIVGDTDIFISQGEVR</sequence>
<evidence type="ECO:0000256" key="5">
    <source>
        <dbReference type="ARBA" id="ARBA00023049"/>
    </source>
</evidence>
<evidence type="ECO:0000256" key="4">
    <source>
        <dbReference type="ARBA" id="ARBA00022833"/>
    </source>
</evidence>
<evidence type="ECO:0000256" key="3">
    <source>
        <dbReference type="ARBA" id="ARBA00022801"/>
    </source>
</evidence>
<dbReference type="EMBL" id="JBIGHX010000008">
    <property type="protein sequence ID" value="MFG6464058.1"/>
    <property type="molecule type" value="Genomic_DNA"/>
</dbReference>
<dbReference type="InterPro" id="IPR000594">
    <property type="entry name" value="ThiF_NAD_FAD-bd"/>
</dbReference>
<keyword evidence="2" id="KW-0479">Metal-binding</keyword>
<dbReference type="SUPFAM" id="SSF69572">
    <property type="entry name" value="Activating enzymes of the ubiquitin-like proteins"/>
    <property type="match status" value="1"/>
</dbReference>
<keyword evidence="8" id="KW-0548">Nucleotidyltransferase</keyword>
<keyword evidence="3" id="KW-0378">Hydrolase</keyword>
<dbReference type="RefSeq" id="WP_394513325.1">
    <property type="nucleotide sequence ID" value="NZ_JBIGHX010000008.1"/>
</dbReference>
<dbReference type="SUPFAM" id="SSF102712">
    <property type="entry name" value="JAB1/MPN domain"/>
    <property type="match status" value="1"/>
</dbReference>
<feature type="domain" description="THIF-type NAD/FAD binding fold" evidence="6">
    <location>
        <begin position="371"/>
        <end position="472"/>
    </location>
</feature>
<evidence type="ECO:0000259" key="6">
    <source>
        <dbReference type="Pfam" id="PF00899"/>
    </source>
</evidence>
<name>A0ABW7GQ34_9BURK</name>
<gene>
    <name evidence="8" type="ORF">ACG04Q_20970</name>
</gene>
<evidence type="ECO:0000313" key="9">
    <source>
        <dbReference type="Proteomes" id="UP001606302"/>
    </source>
</evidence>
<dbReference type="Gene3D" id="3.40.50.720">
    <property type="entry name" value="NAD(P)-binding Rossmann-like Domain"/>
    <property type="match status" value="1"/>
</dbReference>
<dbReference type="InterPro" id="IPR032865">
    <property type="entry name" value="Prok-E2_A"/>
</dbReference>
<keyword evidence="1" id="KW-0645">Protease</keyword>
<keyword evidence="4" id="KW-0862">Zinc</keyword>
<reference evidence="8 9" key="1">
    <citation type="submission" date="2024-08" db="EMBL/GenBank/DDBJ databases">
        <authorList>
            <person name="Lu H."/>
        </authorList>
    </citation>
    <scope>NUCLEOTIDE SEQUENCE [LARGE SCALE GENOMIC DNA]</scope>
    <source>
        <strain evidence="8 9">DXS20W</strain>
    </source>
</reference>
<dbReference type="Pfam" id="PF00899">
    <property type="entry name" value="ThiF"/>
    <property type="match status" value="1"/>
</dbReference>
<organism evidence="8 9">
    <name type="scientific">Pelomonas lactea</name>
    <dbReference type="NCBI Taxonomy" id="3299030"/>
    <lineage>
        <taxon>Bacteria</taxon>
        <taxon>Pseudomonadati</taxon>
        <taxon>Pseudomonadota</taxon>
        <taxon>Betaproteobacteria</taxon>
        <taxon>Burkholderiales</taxon>
        <taxon>Sphaerotilaceae</taxon>
        <taxon>Roseateles</taxon>
    </lineage>
</organism>
<dbReference type="Pfam" id="PF14457">
    <property type="entry name" value="Prok-E2_A"/>
    <property type="match status" value="1"/>
</dbReference>
<evidence type="ECO:0000256" key="1">
    <source>
        <dbReference type="ARBA" id="ARBA00022670"/>
    </source>
</evidence>
<dbReference type="GO" id="GO:0016779">
    <property type="term" value="F:nucleotidyltransferase activity"/>
    <property type="evidence" value="ECO:0007669"/>
    <property type="project" value="UniProtKB-KW"/>
</dbReference>
<dbReference type="Proteomes" id="UP001606302">
    <property type="component" value="Unassembled WGS sequence"/>
</dbReference>
<dbReference type="InterPro" id="IPR035985">
    <property type="entry name" value="Ubiquitin-activating_enz"/>
</dbReference>
<evidence type="ECO:0000259" key="7">
    <source>
        <dbReference type="Pfam" id="PF14464"/>
    </source>
</evidence>
<dbReference type="InterPro" id="IPR028090">
    <property type="entry name" value="JAB_dom_prok"/>
</dbReference>
<protein>
    <submittedName>
        <fullName evidence="8">ThiF family adenylyltransferase</fullName>
    </submittedName>
</protein>
<keyword evidence="8" id="KW-0808">Transferase</keyword>
<keyword evidence="5" id="KW-0482">Metalloprotease</keyword>
<keyword evidence="9" id="KW-1185">Reference proteome</keyword>
<feature type="domain" description="JAB" evidence="7">
    <location>
        <begin position="616"/>
        <end position="727"/>
    </location>
</feature>
<proteinExistence type="predicted"/>
<comment type="caution">
    <text evidence="8">The sequence shown here is derived from an EMBL/GenBank/DDBJ whole genome shotgun (WGS) entry which is preliminary data.</text>
</comment>
<dbReference type="Gene3D" id="3.40.140.10">
    <property type="entry name" value="Cytidine Deaminase, domain 2"/>
    <property type="match status" value="1"/>
</dbReference>